<evidence type="ECO:0000313" key="1">
    <source>
        <dbReference type="EMBL" id="TCK46477.1"/>
    </source>
</evidence>
<organism evidence="1 2">
    <name type="scientific">Celerinatantimonas diazotrophica</name>
    <dbReference type="NCBI Taxonomy" id="412034"/>
    <lineage>
        <taxon>Bacteria</taxon>
        <taxon>Pseudomonadati</taxon>
        <taxon>Pseudomonadota</taxon>
        <taxon>Gammaproteobacteria</taxon>
        <taxon>Celerinatantimonadaceae</taxon>
        <taxon>Celerinatantimonas</taxon>
    </lineage>
</organism>
<gene>
    <name evidence="1" type="ORF">EV690_3423</name>
</gene>
<keyword evidence="2" id="KW-1185">Reference proteome</keyword>
<accession>A0A4V2PNC8</accession>
<protein>
    <submittedName>
        <fullName evidence="1">Uncharacterized protein</fullName>
    </submittedName>
</protein>
<sequence>MLNNGCKHICLIGAIWTVLALLVLADWLARRIQL</sequence>
<name>A0A4V2PNC8_9GAMM</name>
<dbReference type="AlphaFoldDB" id="A0A4V2PNC8"/>
<dbReference type="EMBL" id="SMGD01000018">
    <property type="protein sequence ID" value="TCK46477.1"/>
    <property type="molecule type" value="Genomic_DNA"/>
</dbReference>
<dbReference type="Proteomes" id="UP000295565">
    <property type="component" value="Unassembled WGS sequence"/>
</dbReference>
<evidence type="ECO:0000313" key="2">
    <source>
        <dbReference type="Proteomes" id="UP000295565"/>
    </source>
</evidence>
<proteinExistence type="predicted"/>
<comment type="caution">
    <text evidence="1">The sequence shown here is derived from an EMBL/GenBank/DDBJ whole genome shotgun (WGS) entry which is preliminary data.</text>
</comment>
<reference evidence="1 2" key="1">
    <citation type="submission" date="2019-03" db="EMBL/GenBank/DDBJ databases">
        <title>Genomic Encyclopedia of Type Strains, Phase IV (KMG-IV): sequencing the most valuable type-strain genomes for metagenomic binning, comparative biology and taxonomic classification.</title>
        <authorList>
            <person name="Goeker M."/>
        </authorList>
    </citation>
    <scope>NUCLEOTIDE SEQUENCE [LARGE SCALE GENOMIC DNA]</scope>
    <source>
        <strain evidence="1 2">DSM 18577</strain>
    </source>
</reference>